<evidence type="ECO:0000256" key="11">
    <source>
        <dbReference type="ARBA" id="ARBA00023160"/>
    </source>
</evidence>
<dbReference type="GO" id="GO:2001295">
    <property type="term" value="P:malonyl-CoA biosynthetic process"/>
    <property type="evidence" value="ECO:0007669"/>
    <property type="project" value="UniProtKB-UniRule"/>
</dbReference>
<evidence type="ECO:0000256" key="9">
    <source>
        <dbReference type="ARBA" id="ARBA00022840"/>
    </source>
</evidence>
<evidence type="ECO:0000256" key="4">
    <source>
        <dbReference type="ARBA" id="ARBA00022723"/>
    </source>
</evidence>
<evidence type="ECO:0000256" key="10">
    <source>
        <dbReference type="ARBA" id="ARBA00023098"/>
    </source>
</evidence>
<dbReference type="PRINTS" id="PR01070">
    <property type="entry name" value="ACCCTRFRASEB"/>
</dbReference>
<dbReference type="GO" id="GO:0016743">
    <property type="term" value="F:carboxyl- or carbamoyltransferase activity"/>
    <property type="evidence" value="ECO:0007669"/>
    <property type="project" value="UniProtKB-UniRule"/>
</dbReference>
<comment type="similarity">
    <text evidence="13">Belongs to the AccD/PCCB family.</text>
</comment>
<dbReference type="GO" id="GO:0008270">
    <property type="term" value="F:zinc ion binding"/>
    <property type="evidence" value="ECO:0007669"/>
    <property type="project" value="UniProtKB-UniRule"/>
</dbReference>
<feature type="binding site" evidence="13">
    <location>
        <position position="30"/>
    </location>
    <ligand>
        <name>Zn(2+)</name>
        <dbReference type="ChEBI" id="CHEBI:29105"/>
    </ligand>
</feature>
<feature type="binding site" evidence="13">
    <location>
        <position position="33"/>
    </location>
    <ligand>
        <name>Zn(2+)</name>
        <dbReference type="ChEBI" id="CHEBI:29105"/>
    </ligand>
</feature>
<dbReference type="AlphaFoldDB" id="F8L6H8"/>
<dbReference type="InterPro" id="IPR029045">
    <property type="entry name" value="ClpP/crotonase-like_dom_sf"/>
</dbReference>
<comment type="pathway">
    <text evidence="13">Lipid metabolism; malonyl-CoA biosynthesis; malonyl-CoA from acetyl-CoA: step 1/1.</text>
</comment>
<evidence type="ECO:0000256" key="5">
    <source>
        <dbReference type="ARBA" id="ARBA00022741"/>
    </source>
</evidence>
<evidence type="ECO:0000256" key="3">
    <source>
        <dbReference type="ARBA" id="ARBA00022679"/>
    </source>
</evidence>
<evidence type="ECO:0000256" key="7">
    <source>
        <dbReference type="ARBA" id="ARBA00022832"/>
    </source>
</evidence>
<dbReference type="InterPro" id="IPR000438">
    <property type="entry name" value="Acetyl_CoA_COase_Trfase_b_su"/>
</dbReference>
<feature type="domain" description="CoA carboxyltransferase N-terminal" evidence="14">
    <location>
        <begin position="26"/>
        <end position="295"/>
    </location>
</feature>
<comment type="subunit">
    <text evidence="13">Acetyl-CoA carboxylase is a heterohexamer composed of biotin carboxyl carrier protein (AccB), biotin carboxylase (AccC) and two subunits each of ACCase subunit alpha (AccA) and ACCase subunit beta (AccD).</text>
</comment>
<keyword evidence="2 13" id="KW-0444">Lipid biosynthesis</keyword>
<dbReference type="GO" id="GO:0009317">
    <property type="term" value="C:acetyl-CoA carboxylase complex"/>
    <property type="evidence" value="ECO:0007669"/>
    <property type="project" value="InterPro"/>
</dbReference>
<accession>F8L6H8</accession>
<dbReference type="EMBL" id="FR872582">
    <property type="protein sequence ID" value="CCB88315.1"/>
    <property type="molecule type" value="Genomic_DNA"/>
</dbReference>
<dbReference type="PANTHER" id="PTHR42995">
    <property type="entry name" value="ACETYL-COENZYME A CARBOXYLASE CARBOXYL TRANSFERASE SUBUNIT BETA, CHLOROPLASTIC"/>
    <property type="match status" value="1"/>
</dbReference>
<dbReference type="InterPro" id="IPR011762">
    <property type="entry name" value="COA_CT_N"/>
</dbReference>
<keyword evidence="8 13" id="KW-0862">Zinc</keyword>
<evidence type="ECO:0000256" key="8">
    <source>
        <dbReference type="ARBA" id="ARBA00022833"/>
    </source>
</evidence>
<sequence length="325" mass="36045">MKFLGLFTRHQPKIKVASTKKDGFSGWVKCTKCEEMIHANQLQDNHNCCPKCDHHYRLSAVQRVELLADDDTFQELFSEIEPTNPLKFVDTEDYDDRLKRARKKTGRNEGILVGTCTIEKMPVALGALDFSFMGGSMGSVVGERITLLIEHAIKHKLPVILVSSSGGARMQESIFSLMQMAKTSAALAKLSEARLPYISVLANPTTGGVTASFASLGDLIIAEPDALIGFAGPRVVEQTIGQKLPDSAQKSEFLLEKGMIDCIVRRVELKEKLAFFLNFLMDNKIPLVSKKEMNLGVGTEREKLDDLIALSRKEREKNAIKVTSE</sequence>
<keyword evidence="11 13" id="KW-0275">Fatty acid biosynthesis</keyword>
<dbReference type="EC" id="2.1.3.15" evidence="13"/>
<keyword evidence="5 13" id="KW-0547">Nucleotide-binding</keyword>
<comment type="catalytic activity">
    <reaction evidence="13">
        <text>N(6)-carboxybiotinyl-L-lysyl-[protein] + acetyl-CoA = N(6)-biotinyl-L-lysyl-[protein] + malonyl-CoA</text>
        <dbReference type="Rhea" id="RHEA:54728"/>
        <dbReference type="Rhea" id="RHEA-COMP:10505"/>
        <dbReference type="Rhea" id="RHEA-COMP:10506"/>
        <dbReference type="ChEBI" id="CHEBI:57288"/>
        <dbReference type="ChEBI" id="CHEBI:57384"/>
        <dbReference type="ChEBI" id="CHEBI:83144"/>
        <dbReference type="ChEBI" id="CHEBI:83145"/>
        <dbReference type="EC" id="2.1.3.15"/>
    </reaction>
</comment>
<evidence type="ECO:0000256" key="1">
    <source>
        <dbReference type="ARBA" id="ARBA00004496"/>
    </source>
</evidence>
<feature type="binding site" evidence="13">
    <location>
        <position position="52"/>
    </location>
    <ligand>
        <name>Zn(2+)</name>
        <dbReference type="ChEBI" id="CHEBI:29105"/>
    </ligand>
</feature>
<dbReference type="Pfam" id="PF01039">
    <property type="entry name" value="Carboxyl_trans"/>
    <property type="match status" value="1"/>
</dbReference>
<evidence type="ECO:0000256" key="2">
    <source>
        <dbReference type="ARBA" id="ARBA00022516"/>
    </source>
</evidence>
<evidence type="ECO:0000256" key="13">
    <source>
        <dbReference type="HAMAP-Rule" id="MF_01395"/>
    </source>
</evidence>
<dbReference type="InterPro" id="IPR034733">
    <property type="entry name" value="AcCoA_carboxyl_beta"/>
</dbReference>
<dbReference type="HAMAP" id="MF_01395">
    <property type="entry name" value="AcetylCoA_CT_beta"/>
    <property type="match status" value="1"/>
</dbReference>
<dbReference type="UniPathway" id="UPA00655">
    <property type="reaction ID" value="UER00711"/>
</dbReference>
<keyword evidence="6 13" id="KW-0863">Zinc-finger</keyword>
<name>F8L6H8_SIMNZ</name>
<dbReference type="GO" id="GO:0005524">
    <property type="term" value="F:ATP binding"/>
    <property type="evidence" value="ECO:0007669"/>
    <property type="project" value="UniProtKB-KW"/>
</dbReference>
<dbReference type="PANTHER" id="PTHR42995:SF5">
    <property type="entry name" value="ACETYL-COENZYME A CARBOXYLASE CARBOXYL TRANSFERASE SUBUNIT BETA, CHLOROPLASTIC"/>
    <property type="match status" value="1"/>
</dbReference>
<evidence type="ECO:0000313" key="16">
    <source>
        <dbReference type="Proteomes" id="UP000000496"/>
    </source>
</evidence>
<keyword evidence="15" id="KW-0436">Ligase</keyword>
<dbReference type="GO" id="GO:0006633">
    <property type="term" value="P:fatty acid biosynthetic process"/>
    <property type="evidence" value="ECO:0007669"/>
    <property type="project" value="UniProtKB-KW"/>
</dbReference>
<protein>
    <recommendedName>
        <fullName evidence="13">Acetyl-coenzyme A carboxylase carboxyl transferase subunit beta</fullName>
        <shortName evidence="13">ACCase subunit beta</shortName>
        <shortName evidence="13">Acetyl-CoA carboxylase carboxyltransferase subunit beta</shortName>
        <ecNumber evidence="13">2.1.3.15</ecNumber>
    </recommendedName>
</protein>
<dbReference type="KEGG" id="sng:SNE_A04380"/>
<dbReference type="SUPFAM" id="SSF52096">
    <property type="entry name" value="ClpP/crotonase"/>
    <property type="match status" value="1"/>
</dbReference>
<keyword evidence="13" id="KW-0963">Cytoplasm</keyword>
<evidence type="ECO:0000256" key="12">
    <source>
        <dbReference type="ARBA" id="ARBA00025280"/>
    </source>
</evidence>
<proteinExistence type="inferred from homology"/>
<dbReference type="NCBIfam" id="TIGR00515">
    <property type="entry name" value="accD"/>
    <property type="match status" value="1"/>
</dbReference>
<dbReference type="GO" id="GO:0003989">
    <property type="term" value="F:acetyl-CoA carboxylase activity"/>
    <property type="evidence" value="ECO:0007669"/>
    <property type="project" value="InterPro"/>
</dbReference>
<dbReference type="Proteomes" id="UP000000496">
    <property type="component" value="Chromosome gsn.131"/>
</dbReference>
<comment type="subcellular location">
    <subcellularLocation>
        <location evidence="1 13">Cytoplasm</location>
    </subcellularLocation>
</comment>
<organism evidence="15 16">
    <name type="scientific">Simkania negevensis (strain ATCC VR-1471 / DSM 27360 / Z)</name>
    <dbReference type="NCBI Taxonomy" id="331113"/>
    <lineage>
        <taxon>Bacteria</taxon>
        <taxon>Pseudomonadati</taxon>
        <taxon>Chlamydiota</taxon>
        <taxon>Chlamydiia</taxon>
        <taxon>Parachlamydiales</taxon>
        <taxon>Simkaniaceae</taxon>
        <taxon>Simkania</taxon>
    </lineage>
</organism>
<keyword evidence="16" id="KW-1185">Reference proteome</keyword>
<keyword evidence="4 13" id="KW-0479">Metal-binding</keyword>
<keyword evidence="7 13" id="KW-0276">Fatty acid metabolism</keyword>
<feature type="zinc finger region" description="C4-type" evidence="13">
    <location>
        <begin position="30"/>
        <end position="52"/>
    </location>
</feature>
<evidence type="ECO:0000259" key="14">
    <source>
        <dbReference type="PROSITE" id="PS50980"/>
    </source>
</evidence>
<dbReference type="PROSITE" id="PS50980">
    <property type="entry name" value="COA_CT_NTER"/>
    <property type="match status" value="1"/>
</dbReference>
<comment type="function">
    <text evidence="12 13">Component of the acetyl coenzyme A carboxylase (ACC) complex. Biotin carboxylase (BC) catalyzes the carboxylation of biotin on its carrier protein (BCCP) and then the CO(2) group is transferred by the transcarboxylase to acetyl-CoA to form malonyl-CoA.</text>
</comment>
<keyword evidence="10 13" id="KW-0443">Lipid metabolism</keyword>
<gene>
    <name evidence="13 15" type="primary">accD</name>
    <name evidence="15" type="ordered locus">SNE_A04380</name>
</gene>
<dbReference type="eggNOG" id="COG0777">
    <property type="taxonomic scope" value="Bacteria"/>
</dbReference>
<dbReference type="InterPro" id="IPR041010">
    <property type="entry name" value="Znf-ACC"/>
</dbReference>
<feature type="binding site" evidence="13">
    <location>
        <position position="49"/>
    </location>
    <ligand>
        <name>Zn(2+)</name>
        <dbReference type="ChEBI" id="CHEBI:29105"/>
    </ligand>
</feature>
<comment type="cofactor">
    <cofactor evidence="13">
        <name>Zn(2+)</name>
        <dbReference type="ChEBI" id="CHEBI:29105"/>
    </cofactor>
    <text evidence="13">Binds 1 zinc ion per subunit.</text>
</comment>
<evidence type="ECO:0000313" key="15">
    <source>
        <dbReference type="EMBL" id="CCB88315.1"/>
    </source>
</evidence>
<dbReference type="Pfam" id="PF17848">
    <property type="entry name" value="Zn_ribbon_ACC"/>
    <property type="match status" value="1"/>
</dbReference>
<keyword evidence="9 13" id="KW-0067">ATP-binding</keyword>
<dbReference type="STRING" id="331113.SNE_A04380"/>
<evidence type="ECO:0000256" key="6">
    <source>
        <dbReference type="ARBA" id="ARBA00022771"/>
    </source>
</evidence>
<dbReference type="Gene3D" id="3.90.226.10">
    <property type="entry name" value="2-enoyl-CoA Hydratase, Chain A, domain 1"/>
    <property type="match status" value="1"/>
</dbReference>
<keyword evidence="3 13" id="KW-0808">Transferase</keyword>
<dbReference type="HOGENOM" id="CLU_015486_1_1_0"/>
<reference evidence="15 16" key="1">
    <citation type="journal article" date="2011" name="Mol. Biol. Evol.">
        <title>Unity in variety--the pan-genome of the Chlamydiae.</title>
        <authorList>
            <person name="Collingro A."/>
            <person name="Tischler P."/>
            <person name="Weinmaier T."/>
            <person name="Penz T."/>
            <person name="Heinz E."/>
            <person name="Brunham R.C."/>
            <person name="Read T.D."/>
            <person name="Bavoil P.M."/>
            <person name="Sachse K."/>
            <person name="Kahane S."/>
            <person name="Friedman M.G."/>
            <person name="Rattei T."/>
            <person name="Myers G.S."/>
            <person name="Horn M."/>
        </authorList>
    </citation>
    <scope>NUCLEOTIDE SEQUENCE [LARGE SCALE GENOMIC DNA]</scope>
    <source>
        <strain evidence="16">ATCC VR-1471 / Z</strain>
    </source>
</reference>
<dbReference type="OrthoDB" id="9772975at2"/>
<dbReference type="RefSeq" id="WP_013942782.1">
    <property type="nucleotide sequence ID" value="NC_015713.1"/>
</dbReference>